<gene>
    <name evidence="1" type="ORF">BOTNAR_0099g00140</name>
</gene>
<dbReference type="Proteomes" id="UP000297452">
    <property type="component" value="Unassembled WGS sequence"/>
</dbReference>
<evidence type="ECO:0000313" key="2">
    <source>
        <dbReference type="Proteomes" id="UP000297452"/>
    </source>
</evidence>
<dbReference type="AlphaFoldDB" id="A0A4Z1J3P1"/>
<comment type="caution">
    <text evidence="1">The sequence shown here is derived from an EMBL/GenBank/DDBJ whole genome shotgun (WGS) entry which is preliminary data.</text>
</comment>
<name>A0A4Z1J3P1_9HELO</name>
<dbReference type="EMBL" id="PQXJ01000099">
    <property type="protein sequence ID" value="TGO63487.1"/>
    <property type="molecule type" value="Genomic_DNA"/>
</dbReference>
<evidence type="ECO:0000313" key="1">
    <source>
        <dbReference type="EMBL" id="TGO63487.1"/>
    </source>
</evidence>
<protein>
    <submittedName>
        <fullName evidence="1">Uncharacterized protein</fullName>
    </submittedName>
</protein>
<organism evidence="1 2">
    <name type="scientific">Botryotinia narcissicola</name>
    <dbReference type="NCBI Taxonomy" id="278944"/>
    <lineage>
        <taxon>Eukaryota</taxon>
        <taxon>Fungi</taxon>
        <taxon>Dikarya</taxon>
        <taxon>Ascomycota</taxon>
        <taxon>Pezizomycotina</taxon>
        <taxon>Leotiomycetes</taxon>
        <taxon>Helotiales</taxon>
        <taxon>Sclerotiniaceae</taxon>
        <taxon>Botryotinia</taxon>
    </lineage>
</organism>
<reference evidence="1 2" key="1">
    <citation type="submission" date="2017-12" db="EMBL/GenBank/DDBJ databases">
        <title>Comparative genomics of Botrytis spp.</title>
        <authorList>
            <person name="Valero-Jimenez C.A."/>
            <person name="Tapia P."/>
            <person name="Veloso J."/>
            <person name="Silva-Moreno E."/>
            <person name="Staats M."/>
            <person name="Valdes J.H."/>
            <person name="Van Kan J.A.L."/>
        </authorList>
    </citation>
    <scope>NUCLEOTIDE SEQUENCE [LARGE SCALE GENOMIC DNA]</scope>
    <source>
        <strain evidence="1 2">MUCL2120</strain>
    </source>
</reference>
<accession>A0A4Z1J3P1</accession>
<sequence length="103" mass="11289">MYAIEDIGNANKISQSQATTPADTTWMLEHFQTEHSLNRKVQLSDCVHIGAPESHECNGNGAAPTSPNMTPHAEYMGLSDCVSRSISERSVDLSNLQENITRT</sequence>
<keyword evidence="2" id="KW-1185">Reference proteome</keyword>
<proteinExistence type="predicted"/>